<evidence type="ECO:0000256" key="1">
    <source>
        <dbReference type="SAM" id="Phobius"/>
    </source>
</evidence>
<keyword evidence="1" id="KW-0472">Membrane</keyword>
<dbReference type="AlphaFoldDB" id="A0A1U9MIZ1"/>
<evidence type="ECO:0000313" key="3">
    <source>
        <dbReference type="Proteomes" id="UP000189632"/>
    </source>
</evidence>
<keyword evidence="1" id="KW-0812">Transmembrane</keyword>
<feature type="transmembrane region" description="Helical" evidence="1">
    <location>
        <begin position="6"/>
        <end position="29"/>
    </location>
</feature>
<feature type="transmembrane region" description="Helical" evidence="1">
    <location>
        <begin position="124"/>
        <end position="141"/>
    </location>
</feature>
<name>A0A1U9MIZ1_9HYPH</name>
<sequence length="142" mass="16443">MLPFFLSFFLARFFLSFFLSLLILSVFLIRFSYPFFLARFFLARFLWFGFFCRFFLPAHLAKINASSLKGINSASIYLCPLARASVSPTHFHYPLEALQPFTIIISLLFCSFPVLSLQSFNRPFPPCLFIPSSFFAIVSFLL</sequence>
<accession>A0A1U9MIZ1</accession>
<gene>
    <name evidence="2" type="ORF">BBC0122_015900</name>
</gene>
<protein>
    <submittedName>
        <fullName evidence="2">Uncharacterized protein</fullName>
    </submittedName>
</protein>
<dbReference type="KEGG" id="bapi:BBC0122_015900"/>
<keyword evidence="1" id="KW-1133">Transmembrane helix</keyword>
<organism evidence="2 3">
    <name type="scientific">Bartonella choladocola</name>
    <dbReference type="NCBI Taxonomy" id="2750995"/>
    <lineage>
        <taxon>Bacteria</taxon>
        <taxon>Pseudomonadati</taxon>
        <taxon>Pseudomonadota</taxon>
        <taxon>Alphaproteobacteria</taxon>
        <taxon>Hyphomicrobiales</taxon>
        <taxon>Bartonellaceae</taxon>
        <taxon>Bartonella</taxon>
    </lineage>
</organism>
<dbReference type="Proteomes" id="UP000189632">
    <property type="component" value="Chromosome"/>
</dbReference>
<keyword evidence="3" id="KW-1185">Reference proteome</keyword>
<reference evidence="2 3" key="1">
    <citation type="submission" date="2016-11" db="EMBL/GenBank/DDBJ databases">
        <title>Comparative genomics of Bartonella apis.</title>
        <authorList>
            <person name="Engel P."/>
        </authorList>
    </citation>
    <scope>NUCLEOTIDE SEQUENCE [LARGE SCALE GENOMIC DNA]</scope>
    <source>
        <strain evidence="2 3">BBC0122</strain>
    </source>
</reference>
<feature type="transmembrane region" description="Helical" evidence="1">
    <location>
        <begin position="97"/>
        <end position="117"/>
    </location>
</feature>
<feature type="transmembrane region" description="Helical" evidence="1">
    <location>
        <begin position="36"/>
        <end position="56"/>
    </location>
</feature>
<dbReference type="EMBL" id="CP015625">
    <property type="protein sequence ID" value="AQT47693.1"/>
    <property type="molecule type" value="Genomic_DNA"/>
</dbReference>
<evidence type="ECO:0000313" key="2">
    <source>
        <dbReference type="EMBL" id="AQT47693.1"/>
    </source>
</evidence>
<proteinExistence type="predicted"/>